<dbReference type="PANTHER" id="PTHR48073:SF2">
    <property type="entry name" value="O-SUCCINYLBENZOATE SYNTHASE"/>
    <property type="match status" value="1"/>
</dbReference>
<protein>
    <submittedName>
        <fullName evidence="3">O-succinylbenzoate synthase</fullName>
    </submittedName>
</protein>
<dbReference type="GO" id="GO:0009063">
    <property type="term" value="P:amino acid catabolic process"/>
    <property type="evidence" value="ECO:0007669"/>
    <property type="project" value="InterPro"/>
</dbReference>
<keyword evidence="1" id="KW-0479">Metal-binding</keyword>
<dbReference type="Gene3D" id="3.30.390.10">
    <property type="entry name" value="Enolase-like, N-terminal domain"/>
    <property type="match status" value="1"/>
</dbReference>
<dbReference type="SMART" id="SM00922">
    <property type="entry name" value="MR_MLE"/>
    <property type="match status" value="1"/>
</dbReference>
<organism evidence="3 4">
    <name type="scientific">Arundinibacter roseus</name>
    <dbReference type="NCBI Taxonomy" id="2070510"/>
    <lineage>
        <taxon>Bacteria</taxon>
        <taxon>Pseudomonadati</taxon>
        <taxon>Bacteroidota</taxon>
        <taxon>Cytophagia</taxon>
        <taxon>Cytophagales</taxon>
        <taxon>Spirosomataceae</taxon>
        <taxon>Arundinibacter</taxon>
    </lineage>
</organism>
<dbReference type="EMBL" id="SMJU01000007">
    <property type="protein sequence ID" value="TDB64560.1"/>
    <property type="molecule type" value="Genomic_DNA"/>
</dbReference>
<evidence type="ECO:0000259" key="2">
    <source>
        <dbReference type="SMART" id="SM00922"/>
    </source>
</evidence>
<dbReference type="AlphaFoldDB" id="A0A4R4K9Z8"/>
<dbReference type="InterPro" id="IPR036849">
    <property type="entry name" value="Enolase-like_C_sf"/>
</dbReference>
<dbReference type="CDD" id="cd03320">
    <property type="entry name" value="OSBS"/>
    <property type="match status" value="1"/>
</dbReference>
<dbReference type="SFLD" id="SFLDG00180">
    <property type="entry name" value="muconate_cycloisomerase"/>
    <property type="match status" value="1"/>
</dbReference>
<dbReference type="SFLD" id="SFLDF00009">
    <property type="entry name" value="o-succinylbenzoate_synthase"/>
    <property type="match status" value="1"/>
</dbReference>
<gene>
    <name evidence="3" type="ORF">EZE20_12870</name>
</gene>
<dbReference type="GO" id="GO:0016854">
    <property type="term" value="F:racemase and epimerase activity"/>
    <property type="evidence" value="ECO:0007669"/>
    <property type="project" value="UniProtKB-ARBA"/>
</dbReference>
<dbReference type="PANTHER" id="PTHR48073">
    <property type="entry name" value="O-SUCCINYLBENZOATE SYNTHASE-RELATED"/>
    <property type="match status" value="1"/>
</dbReference>
<dbReference type="Pfam" id="PF13378">
    <property type="entry name" value="MR_MLE_C"/>
    <property type="match status" value="1"/>
</dbReference>
<dbReference type="SUPFAM" id="SSF54826">
    <property type="entry name" value="Enolase N-terminal domain-like"/>
    <property type="match status" value="1"/>
</dbReference>
<evidence type="ECO:0000256" key="1">
    <source>
        <dbReference type="ARBA" id="ARBA00022723"/>
    </source>
</evidence>
<proteinExistence type="predicted"/>
<keyword evidence="4" id="KW-1185">Reference proteome</keyword>
<dbReference type="Gene3D" id="3.20.20.120">
    <property type="entry name" value="Enolase-like C-terminal domain"/>
    <property type="match status" value="1"/>
</dbReference>
<comment type="caution">
    <text evidence="3">The sequence shown here is derived from an EMBL/GenBank/DDBJ whole genome shotgun (WGS) entry which is preliminary data.</text>
</comment>
<dbReference type="PROSITE" id="PS00909">
    <property type="entry name" value="MR_MLE_2"/>
    <property type="match status" value="1"/>
</dbReference>
<feature type="domain" description="Mandelate racemase/muconate lactonizing enzyme C-terminal" evidence="2">
    <location>
        <begin position="143"/>
        <end position="241"/>
    </location>
</feature>
<dbReference type="InterPro" id="IPR029017">
    <property type="entry name" value="Enolase-like_N"/>
</dbReference>
<evidence type="ECO:0000313" key="4">
    <source>
        <dbReference type="Proteomes" id="UP000295706"/>
    </source>
</evidence>
<dbReference type="OrthoDB" id="9766759at2"/>
<dbReference type="Proteomes" id="UP000295706">
    <property type="component" value="Unassembled WGS sequence"/>
</dbReference>
<dbReference type="SUPFAM" id="SSF51604">
    <property type="entry name" value="Enolase C-terminal domain-like"/>
    <property type="match status" value="1"/>
</dbReference>
<evidence type="ECO:0000313" key="3">
    <source>
        <dbReference type="EMBL" id="TDB64560.1"/>
    </source>
</evidence>
<dbReference type="GO" id="GO:0046872">
    <property type="term" value="F:metal ion binding"/>
    <property type="evidence" value="ECO:0007669"/>
    <property type="project" value="UniProtKB-KW"/>
</dbReference>
<dbReference type="SFLD" id="SFLDS00001">
    <property type="entry name" value="Enolase"/>
    <property type="match status" value="1"/>
</dbReference>
<dbReference type="InterPro" id="IPR029065">
    <property type="entry name" value="Enolase_C-like"/>
</dbReference>
<sequence length="367" mass="41063">MPLTIQYQPLFLRFKFDAGTSRGVLTQKTSWLLKITDPEQPGVAGYGECAPLSGLSVDDIPDFEAKLREICRLFNSLDLEVFPFNLPIILQQVIPNQFPSIRFGIEMALLDFMNGGSCLVFKNEFSTAGKGLPINGLIWMGTEEFMNKQIEEKLKQGYTTLKMKVGALDFEQECRILQAIRSEFSAQTIGLRVDANGAFTPENAREKLDRLAQFDLHSIEQPIAAGQTDCMAELCTSSPVPIALDEELIGKMDYMQKFALLKKTTPPFIILKPTLLGGFQQCREWIEIAQRLSIGWWITSALEANIGLNAIAQFTGQYASDLPQGLGTGQLYETNIDSPLRIRKGYLFSEPSESWELSVLDNSWLVP</sequence>
<dbReference type="InterPro" id="IPR013342">
    <property type="entry name" value="Mandelate_racemase_C"/>
</dbReference>
<dbReference type="InterPro" id="IPR018110">
    <property type="entry name" value="Mandel_Rmase/mucon_lact_enz_CS"/>
</dbReference>
<dbReference type="RefSeq" id="WP_132118227.1">
    <property type="nucleotide sequence ID" value="NZ_SMJU01000007.1"/>
</dbReference>
<reference evidence="3 4" key="1">
    <citation type="submission" date="2019-02" db="EMBL/GenBank/DDBJ databases">
        <title>Arundinibacter roseus gen. nov., sp. nov., a new member of the family Cytophagaceae.</title>
        <authorList>
            <person name="Szuroczki S."/>
            <person name="Khayer B."/>
            <person name="Sproer C."/>
            <person name="Toumi M."/>
            <person name="Szabo A."/>
            <person name="Felfoldi T."/>
            <person name="Schumann P."/>
            <person name="Toth E."/>
        </authorList>
    </citation>
    <scope>NUCLEOTIDE SEQUENCE [LARGE SCALE GENOMIC DNA]</scope>
    <source>
        <strain evidence="3 4">DMA-k-7a</strain>
    </source>
</reference>
<accession>A0A4R4K9Z8</accession>
<name>A0A4R4K9Z8_9BACT</name>